<gene>
    <name evidence="1" type="ordered locus">BP1026B_II0959</name>
</gene>
<name>A0A0H3HTI3_BURP2</name>
<sequence length="105" mass="11587">MRADHWPRAPKPWMGDEERAATNHDVCFADVDAARAASIGLARNDGDLLIRLVAMCRQTGGADRRGSSRGARLMVAREFARRELAARPEHRNVYPVHPIGLSAEA</sequence>
<evidence type="ECO:0000313" key="1">
    <source>
        <dbReference type="EMBL" id="AFI69211.1"/>
    </source>
</evidence>
<accession>A0A0H3HTI3</accession>
<dbReference type="Proteomes" id="UP000010087">
    <property type="component" value="Chromosome 2"/>
</dbReference>
<proteinExistence type="predicted"/>
<dbReference type="KEGG" id="bpz:BP1026B_II0959"/>
<dbReference type="EMBL" id="CP002834">
    <property type="protein sequence ID" value="AFI69211.1"/>
    <property type="molecule type" value="Genomic_DNA"/>
</dbReference>
<dbReference type="AlphaFoldDB" id="A0A0H3HTI3"/>
<dbReference type="PATRIC" id="fig|884204.3.peg.5195"/>
<protein>
    <submittedName>
        <fullName evidence="1">Uncharacterized protein</fullName>
    </submittedName>
</protein>
<reference evidence="1 2" key="1">
    <citation type="journal article" date="2012" name="PLoS ONE">
        <title>Evolution of Burkholderia pseudomallei in recurrent melioidosis.</title>
        <authorList>
            <person name="Hayden H.S."/>
            <person name="Lim R."/>
            <person name="Brittnacher M.J."/>
            <person name="Sims E.H."/>
            <person name="Ramage E.R."/>
            <person name="Fong C."/>
            <person name="Wu Z."/>
            <person name="Crist E."/>
            <person name="Chang J."/>
            <person name="Zhou Y."/>
            <person name="Radey M."/>
            <person name="Rohmer L."/>
            <person name="Haugen E."/>
            <person name="Gillett W."/>
            <person name="Wuthiekanun V."/>
            <person name="Peacock S.J."/>
            <person name="Kaul R."/>
            <person name="Miller S.I."/>
            <person name="Manoil C."/>
            <person name="Jacobs M.A."/>
        </authorList>
    </citation>
    <scope>NUCLEOTIDE SEQUENCE [LARGE SCALE GENOMIC DNA]</scope>
    <source>
        <strain evidence="1 2">1026b</strain>
    </source>
</reference>
<organism evidence="1 2">
    <name type="scientific">Burkholderia pseudomallei (strain 1026b)</name>
    <dbReference type="NCBI Taxonomy" id="884204"/>
    <lineage>
        <taxon>Bacteria</taxon>
        <taxon>Pseudomonadati</taxon>
        <taxon>Pseudomonadota</taxon>
        <taxon>Betaproteobacteria</taxon>
        <taxon>Burkholderiales</taxon>
        <taxon>Burkholderiaceae</taxon>
        <taxon>Burkholderia</taxon>
        <taxon>pseudomallei group</taxon>
    </lineage>
</organism>
<evidence type="ECO:0000313" key="2">
    <source>
        <dbReference type="Proteomes" id="UP000010087"/>
    </source>
</evidence>